<name>A0AAV4V028_CAEEX</name>
<evidence type="ECO:0000313" key="1">
    <source>
        <dbReference type="EMBL" id="GIY63447.1"/>
    </source>
</evidence>
<proteinExistence type="predicted"/>
<dbReference type="EMBL" id="BPLR01013742">
    <property type="protein sequence ID" value="GIY63447.1"/>
    <property type="molecule type" value="Genomic_DNA"/>
</dbReference>
<dbReference type="AlphaFoldDB" id="A0AAV4V028"/>
<gene>
    <name evidence="1" type="ORF">CEXT_510471</name>
</gene>
<comment type="caution">
    <text evidence="1">The sequence shown here is derived from an EMBL/GenBank/DDBJ whole genome shotgun (WGS) entry which is preliminary data.</text>
</comment>
<sequence length="57" mass="6739">LRTKVKQCPKQQKIEASRLLVAILRMCYVYADLTYFPPEETTRARTHLGCPPEEMWQ</sequence>
<accession>A0AAV4V028</accession>
<keyword evidence="2" id="KW-1185">Reference proteome</keyword>
<organism evidence="1 2">
    <name type="scientific">Caerostris extrusa</name>
    <name type="common">Bark spider</name>
    <name type="synonym">Caerostris bankana</name>
    <dbReference type="NCBI Taxonomy" id="172846"/>
    <lineage>
        <taxon>Eukaryota</taxon>
        <taxon>Metazoa</taxon>
        <taxon>Ecdysozoa</taxon>
        <taxon>Arthropoda</taxon>
        <taxon>Chelicerata</taxon>
        <taxon>Arachnida</taxon>
        <taxon>Araneae</taxon>
        <taxon>Araneomorphae</taxon>
        <taxon>Entelegynae</taxon>
        <taxon>Araneoidea</taxon>
        <taxon>Araneidae</taxon>
        <taxon>Caerostris</taxon>
    </lineage>
</organism>
<protein>
    <submittedName>
        <fullName evidence="1">Uncharacterized protein</fullName>
    </submittedName>
</protein>
<dbReference type="Proteomes" id="UP001054945">
    <property type="component" value="Unassembled WGS sequence"/>
</dbReference>
<reference evidence="1 2" key="1">
    <citation type="submission" date="2021-06" db="EMBL/GenBank/DDBJ databases">
        <title>Caerostris extrusa draft genome.</title>
        <authorList>
            <person name="Kono N."/>
            <person name="Arakawa K."/>
        </authorList>
    </citation>
    <scope>NUCLEOTIDE SEQUENCE [LARGE SCALE GENOMIC DNA]</scope>
</reference>
<feature type="non-terminal residue" evidence="1">
    <location>
        <position position="1"/>
    </location>
</feature>
<evidence type="ECO:0000313" key="2">
    <source>
        <dbReference type="Proteomes" id="UP001054945"/>
    </source>
</evidence>